<evidence type="ECO:0000313" key="5">
    <source>
        <dbReference type="EMBL" id="MCJ2378247.1"/>
    </source>
</evidence>
<dbReference type="SUPFAM" id="SSF46689">
    <property type="entry name" value="Homeodomain-like"/>
    <property type="match status" value="1"/>
</dbReference>
<protein>
    <submittedName>
        <fullName evidence="5">Helix-turn-helix transcriptional regulator</fullName>
    </submittedName>
</protein>
<dbReference type="EMBL" id="JAJNNZ010000014">
    <property type="protein sequence ID" value="MCJ2378247.1"/>
    <property type="molecule type" value="Genomic_DNA"/>
</dbReference>
<evidence type="ECO:0000256" key="1">
    <source>
        <dbReference type="ARBA" id="ARBA00023015"/>
    </source>
</evidence>
<dbReference type="PROSITE" id="PS01124">
    <property type="entry name" value="HTH_ARAC_FAMILY_2"/>
    <property type="match status" value="1"/>
</dbReference>
<sequence length="367" mass="42385">MADLNKRIETYSGQDRTDTSINSALIDVRWIVALDHTARRYGVDIEQAFNSSGDWQYYLSRPKVAMSVLETALRYVAKTKSAFDIVLDAGEGITANHMGVFGAFLYSAPSTDVMMKYLEEFSLIFCPTVRLVFIHRENENSELWMLRHQDDRGEPSFSNLGFSYYCIGLLTLIRSTQCQVQPQVEFFFERDPLDPMIQLEVEDRFNCKIYYGHKIRRIMFPASFIGRKCTFANNELNATLLKSMQYSVKHTLDSNLAEQIYQIFHEVGMVEANVDLVAQKLHVSTRTLMRKLKSESLSFRTLMDRYRLEKALSLSERPNANVTLLALELGFRDVSSFSRAFKRWTGESPKILFSNQINTANERPMQR</sequence>
<keyword evidence="3" id="KW-0804">Transcription</keyword>
<name>A0A9X1WCA3_9VIBR</name>
<dbReference type="InterPro" id="IPR018060">
    <property type="entry name" value="HTH_AraC"/>
</dbReference>
<keyword evidence="6" id="KW-1185">Reference proteome</keyword>
<dbReference type="RefSeq" id="WP_244358484.1">
    <property type="nucleotide sequence ID" value="NZ_JAJNNZ010000014.1"/>
</dbReference>
<dbReference type="PANTHER" id="PTHR47894:SF1">
    <property type="entry name" value="HTH-TYPE TRANSCRIPTIONAL REGULATOR VQSM"/>
    <property type="match status" value="1"/>
</dbReference>
<organism evidence="5 6">
    <name type="scientific">Vibrio gelatinilyticus</name>
    <dbReference type="NCBI Taxonomy" id="2893468"/>
    <lineage>
        <taxon>Bacteria</taxon>
        <taxon>Pseudomonadati</taxon>
        <taxon>Pseudomonadota</taxon>
        <taxon>Gammaproteobacteria</taxon>
        <taxon>Vibrionales</taxon>
        <taxon>Vibrionaceae</taxon>
        <taxon>Vibrio</taxon>
    </lineage>
</organism>
<dbReference type="Proteomes" id="UP001139488">
    <property type="component" value="Unassembled WGS sequence"/>
</dbReference>
<keyword evidence="1" id="KW-0805">Transcription regulation</keyword>
<evidence type="ECO:0000313" key="6">
    <source>
        <dbReference type="Proteomes" id="UP001139488"/>
    </source>
</evidence>
<dbReference type="Pfam" id="PF12833">
    <property type="entry name" value="HTH_18"/>
    <property type="match status" value="1"/>
</dbReference>
<dbReference type="PANTHER" id="PTHR47894">
    <property type="entry name" value="HTH-TYPE TRANSCRIPTIONAL REGULATOR GADX"/>
    <property type="match status" value="1"/>
</dbReference>
<dbReference type="Gene3D" id="1.10.10.60">
    <property type="entry name" value="Homeodomain-like"/>
    <property type="match status" value="1"/>
</dbReference>
<dbReference type="GO" id="GO:0003700">
    <property type="term" value="F:DNA-binding transcription factor activity"/>
    <property type="evidence" value="ECO:0007669"/>
    <property type="project" value="InterPro"/>
</dbReference>
<accession>A0A9X1WCA3</accession>
<gene>
    <name evidence="5" type="ORF">LNL84_15625</name>
</gene>
<evidence type="ECO:0000259" key="4">
    <source>
        <dbReference type="PROSITE" id="PS01124"/>
    </source>
</evidence>
<dbReference type="AlphaFoldDB" id="A0A9X1WCA3"/>
<feature type="domain" description="HTH araC/xylS-type" evidence="4">
    <location>
        <begin position="246"/>
        <end position="355"/>
    </location>
</feature>
<proteinExistence type="predicted"/>
<dbReference type="GO" id="GO:0005829">
    <property type="term" value="C:cytosol"/>
    <property type="evidence" value="ECO:0007669"/>
    <property type="project" value="TreeGrafter"/>
</dbReference>
<evidence type="ECO:0000256" key="3">
    <source>
        <dbReference type="ARBA" id="ARBA00023163"/>
    </source>
</evidence>
<reference evidence="5" key="1">
    <citation type="submission" date="2021-11" db="EMBL/GenBank/DDBJ databases">
        <title>Vibrio ZSDE26 sp. nov. and Vibrio ZSDZ34 sp. nov., isolated from coastal seawater in Qingdao.</title>
        <authorList>
            <person name="Zhang P."/>
        </authorList>
    </citation>
    <scope>NUCLEOTIDE SEQUENCE</scope>
    <source>
        <strain evidence="5">ZSDZ34</strain>
    </source>
</reference>
<dbReference type="InterPro" id="IPR009057">
    <property type="entry name" value="Homeodomain-like_sf"/>
</dbReference>
<dbReference type="GO" id="GO:0000976">
    <property type="term" value="F:transcription cis-regulatory region binding"/>
    <property type="evidence" value="ECO:0007669"/>
    <property type="project" value="TreeGrafter"/>
</dbReference>
<dbReference type="SMART" id="SM00342">
    <property type="entry name" value="HTH_ARAC"/>
    <property type="match status" value="1"/>
</dbReference>
<keyword evidence="2" id="KW-0238">DNA-binding</keyword>
<evidence type="ECO:0000256" key="2">
    <source>
        <dbReference type="ARBA" id="ARBA00023125"/>
    </source>
</evidence>
<comment type="caution">
    <text evidence="5">The sequence shown here is derived from an EMBL/GenBank/DDBJ whole genome shotgun (WGS) entry which is preliminary data.</text>
</comment>